<dbReference type="AlphaFoldDB" id="A0A0W0VF79"/>
<feature type="chain" id="PRO_5006914748" evidence="1">
    <location>
        <begin position="23"/>
        <end position="137"/>
    </location>
</feature>
<accession>A0A0W0VF79</accession>
<keyword evidence="1" id="KW-0732">Signal</keyword>
<evidence type="ECO:0000256" key="1">
    <source>
        <dbReference type="SAM" id="SignalP"/>
    </source>
</evidence>
<dbReference type="Pfam" id="PF16307">
    <property type="entry name" value="DUF4949"/>
    <property type="match status" value="1"/>
</dbReference>
<comment type="caution">
    <text evidence="2">The sequence shown here is derived from an EMBL/GenBank/DDBJ whole genome shotgun (WGS) entry which is preliminary data.</text>
</comment>
<evidence type="ECO:0000313" key="3">
    <source>
        <dbReference type="Proteomes" id="UP000054869"/>
    </source>
</evidence>
<dbReference type="InterPro" id="IPR032540">
    <property type="entry name" value="DUF4949"/>
</dbReference>
<reference evidence="2 3" key="1">
    <citation type="submission" date="2015-11" db="EMBL/GenBank/DDBJ databases">
        <title>Genomic analysis of 38 Legionella species identifies large and diverse effector repertoires.</title>
        <authorList>
            <person name="Burstein D."/>
            <person name="Amaro F."/>
            <person name="Zusman T."/>
            <person name="Lifshitz Z."/>
            <person name="Cohen O."/>
            <person name="Gilbert J.A."/>
            <person name="Pupko T."/>
            <person name="Shuman H.A."/>
            <person name="Segal G."/>
        </authorList>
    </citation>
    <scope>NUCLEOTIDE SEQUENCE [LARGE SCALE GENOMIC DNA]</scope>
    <source>
        <strain evidence="2 3">ATCC 49751</strain>
    </source>
</reference>
<dbReference type="STRING" id="45067.Llan_2341"/>
<name>A0A0W0VF79_9GAMM</name>
<dbReference type="RefSeq" id="WP_028372456.1">
    <property type="nucleotide sequence ID" value="NZ_CAAAJD010000004.1"/>
</dbReference>
<gene>
    <name evidence="2" type="primary">hbp</name>
    <name evidence="2" type="ORF">Llan_2341</name>
</gene>
<dbReference type="PATRIC" id="fig|45067.4.peg.2460"/>
<dbReference type="Proteomes" id="UP000054869">
    <property type="component" value="Unassembled WGS sequence"/>
</dbReference>
<proteinExistence type="predicted"/>
<keyword evidence="3" id="KW-1185">Reference proteome</keyword>
<sequence>MKFESKLIAFAGALVIAGSSFAFKTPPTCPSIADIKVEGLSNAEKLMEHLYFGYQISNYKSDMTWIFAAGPFEGDSEEEALEEGNKALRYLSGSPAAEPDQGGWVCLYEMGDHFAVALQSDNLPSPYRMKHYFSKKR</sequence>
<protein>
    <submittedName>
        <fullName evidence="2">Hemin binding protein</fullName>
    </submittedName>
</protein>
<dbReference type="EMBL" id="LNYI01000057">
    <property type="protein sequence ID" value="KTD18738.1"/>
    <property type="molecule type" value="Genomic_DNA"/>
</dbReference>
<dbReference type="eggNOG" id="ENOG5030YK1">
    <property type="taxonomic scope" value="Bacteria"/>
</dbReference>
<organism evidence="2 3">
    <name type="scientific">Legionella lansingensis</name>
    <dbReference type="NCBI Taxonomy" id="45067"/>
    <lineage>
        <taxon>Bacteria</taxon>
        <taxon>Pseudomonadati</taxon>
        <taxon>Pseudomonadota</taxon>
        <taxon>Gammaproteobacteria</taxon>
        <taxon>Legionellales</taxon>
        <taxon>Legionellaceae</taxon>
        <taxon>Legionella</taxon>
    </lineage>
</organism>
<evidence type="ECO:0000313" key="2">
    <source>
        <dbReference type="EMBL" id="KTD18738.1"/>
    </source>
</evidence>
<feature type="signal peptide" evidence="1">
    <location>
        <begin position="1"/>
        <end position="22"/>
    </location>
</feature>
<dbReference type="OrthoDB" id="5638967at2"/>